<keyword evidence="1" id="KW-1133">Transmembrane helix</keyword>
<evidence type="ECO:0000256" key="1">
    <source>
        <dbReference type="SAM" id="Phobius"/>
    </source>
</evidence>
<dbReference type="Proteomes" id="UP000232412">
    <property type="component" value="Unassembled WGS sequence"/>
</dbReference>
<dbReference type="OrthoDB" id="2726at2157"/>
<organism evidence="2 3">
    <name type="scientific">Nitrosotalea sinensis</name>
    <dbReference type="NCBI Taxonomy" id="1499975"/>
    <lineage>
        <taxon>Archaea</taxon>
        <taxon>Nitrososphaerota</taxon>
        <taxon>Nitrososphaeria</taxon>
        <taxon>Nitrosotaleales</taxon>
        <taxon>Nitrosotaleaceae</taxon>
        <taxon>Nitrosotalea</taxon>
    </lineage>
</organism>
<name>A0A2H1EH79_9ARCH</name>
<keyword evidence="1" id="KW-0472">Membrane</keyword>
<evidence type="ECO:0000313" key="2">
    <source>
        <dbReference type="EMBL" id="SHO44941.1"/>
    </source>
</evidence>
<dbReference type="RefSeq" id="WP_101009494.1">
    <property type="nucleotide sequence ID" value="NZ_FRFC01000003.1"/>
</dbReference>
<dbReference type="AlphaFoldDB" id="A0A2H1EH79"/>
<evidence type="ECO:0000313" key="3">
    <source>
        <dbReference type="Proteomes" id="UP000232412"/>
    </source>
</evidence>
<gene>
    <name evidence="2" type="ORF">NSIN_20486</name>
</gene>
<reference evidence="2" key="1">
    <citation type="submission" date="2016-12" db="EMBL/GenBank/DDBJ databases">
        <authorList>
            <person name="Song W.-J."/>
            <person name="Kurnit D.M."/>
        </authorList>
    </citation>
    <scope>NUCLEOTIDE SEQUENCE [LARGE SCALE GENOMIC DNA]</scope>
    <source>
        <strain evidence="2">NSIN</strain>
    </source>
</reference>
<proteinExistence type="predicted"/>
<keyword evidence="3" id="KW-1185">Reference proteome</keyword>
<dbReference type="EMBL" id="FRFC01000003">
    <property type="protein sequence ID" value="SHO44941.1"/>
    <property type="molecule type" value="Genomic_DNA"/>
</dbReference>
<protein>
    <submittedName>
        <fullName evidence="2">Uncharacterized protein</fullName>
    </submittedName>
</protein>
<keyword evidence="1" id="KW-0812">Transmembrane</keyword>
<accession>A0A2H1EH79</accession>
<feature type="transmembrane region" description="Helical" evidence="1">
    <location>
        <begin position="17"/>
        <end position="41"/>
    </location>
</feature>
<sequence>MNKSSVNSNQTKNLQPVFAVGVMLAIVVLMMTMVWPVWNLFPQYVTENVKLVSVDSSGCWADTQDNYLVKLVNSCSGQPGQHIMGTYDVKVKQRMHTFLP</sequence>